<evidence type="ECO:0000313" key="2">
    <source>
        <dbReference type="Proteomes" id="UP000824202"/>
    </source>
</evidence>
<dbReference type="Gene3D" id="3.90.1530.10">
    <property type="entry name" value="Conserved hypothetical protein from pyrococcus furiosus pfu- 392566-001, ParB domain"/>
    <property type="match status" value="1"/>
</dbReference>
<name>A0A9D1V0Z4_9BACT</name>
<organism evidence="1 2">
    <name type="scientific">Candidatus Odoribacter faecigallinarum</name>
    <dbReference type="NCBI Taxonomy" id="2838706"/>
    <lineage>
        <taxon>Bacteria</taxon>
        <taxon>Pseudomonadati</taxon>
        <taxon>Bacteroidota</taxon>
        <taxon>Bacteroidia</taxon>
        <taxon>Bacteroidales</taxon>
        <taxon>Odoribacteraceae</taxon>
        <taxon>Odoribacter</taxon>
    </lineage>
</organism>
<dbReference type="AlphaFoldDB" id="A0A9D1V0Z4"/>
<reference evidence="1" key="2">
    <citation type="submission" date="2021-04" db="EMBL/GenBank/DDBJ databases">
        <authorList>
            <person name="Gilroy R."/>
        </authorList>
    </citation>
    <scope>NUCLEOTIDE SEQUENCE</scope>
    <source>
        <strain evidence="1">23274</strain>
    </source>
</reference>
<comment type="caution">
    <text evidence="1">The sequence shown here is derived from an EMBL/GenBank/DDBJ whole genome shotgun (WGS) entry which is preliminary data.</text>
</comment>
<sequence>MNEEKENQENEIAVGCFVSPVYKVIAVPVEKVVANDYNPNIVAPPEMQLLELSIWEDGYTMPCVCYYIKEKDQYELVDGYHRYLVLKTSRRIYEREKGLLPVSVIEKDISHRMASTIRHNRARGTHNVELMSHIVSELTKAGMSDQWIIRNIGMDKDELLRLKQISGLAELFADKEFSLSDGE</sequence>
<dbReference type="PANTHER" id="PTHR30083">
    <property type="entry name" value="TRANSCRIPTIONAL REGULATOR-RELATED"/>
    <property type="match status" value="1"/>
</dbReference>
<dbReference type="InterPro" id="IPR036086">
    <property type="entry name" value="ParB/Sulfiredoxin_sf"/>
</dbReference>
<gene>
    <name evidence="1" type="ORF">H9863_08210</name>
</gene>
<protein>
    <submittedName>
        <fullName evidence="1">ParB/RepB/Spo0J family partition protein</fullName>
    </submittedName>
</protein>
<dbReference type="SUPFAM" id="SSF110849">
    <property type="entry name" value="ParB/Sulfiredoxin"/>
    <property type="match status" value="1"/>
</dbReference>
<reference evidence="1" key="1">
    <citation type="journal article" date="2021" name="PeerJ">
        <title>Extensive microbial diversity within the chicken gut microbiome revealed by metagenomics and culture.</title>
        <authorList>
            <person name="Gilroy R."/>
            <person name="Ravi A."/>
            <person name="Getino M."/>
            <person name="Pursley I."/>
            <person name="Horton D.L."/>
            <person name="Alikhan N.F."/>
            <person name="Baker D."/>
            <person name="Gharbi K."/>
            <person name="Hall N."/>
            <person name="Watson M."/>
            <person name="Adriaenssens E.M."/>
            <person name="Foster-Nyarko E."/>
            <person name="Jarju S."/>
            <person name="Secka A."/>
            <person name="Antonio M."/>
            <person name="Oren A."/>
            <person name="Chaudhuri R.R."/>
            <person name="La Ragione R."/>
            <person name="Hildebrand F."/>
            <person name="Pallen M.J."/>
        </authorList>
    </citation>
    <scope>NUCLEOTIDE SEQUENCE</scope>
    <source>
        <strain evidence="1">23274</strain>
    </source>
</reference>
<accession>A0A9D1V0Z4</accession>
<dbReference type="EMBL" id="DXFT01000161">
    <property type="protein sequence ID" value="HIX04080.1"/>
    <property type="molecule type" value="Genomic_DNA"/>
</dbReference>
<proteinExistence type="predicted"/>
<dbReference type="GO" id="GO:0071453">
    <property type="term" value="P:cellular response to oxygen levels"/>
    <property type="evidence" value="ECO:0007669"/>
    <property type="project" value="TreeGrafter"/>
</dbReference>
<dbReference type="Proteomes" id="UP000824202">
    <property type="component" value="Unassembled WGS sequence"/>
</dbReference>
<dbReference type="CDD" id="cd16397">
    <property type="entry name" value="IbrB_like"/>
    <property type="match status" value="1"/>
</dbReference>
<dbReference type="PANTHER" id="PTHR30083:SF1">
    <property type="entry name" value="TRANSCRIPTIONAL REGULATOR"/>
    <property type="match status" value="1"/>
</dbReference>
<evidence type="ECO:0000313" key="1">
    <source>
        <dbReference type="EMBL" id="HIX04080.1"/>
    </source>
</evidence>